<dbReference type="RefSeq" id="WP_194708907.1">
    <property type="nucleotide sequence ID" value="NZ_JADKPN010000018.1"/>
</dbReference>
<dbReference type="AlphaFoldDB" id="A0A930VFP6"/>
<sequence>MRIRILLGGLGLAVAAYGAWLLLGDDLADLVTIAVWLAAGVVLHDFVLVPLTLGVSWLGLRVLPGGSRAAASAGLVVLGTLTVLAVPVLGRWGANTDNTTILDRHYGLGWLAVAGLTIMGVLLVLVAKRRSGGPGARRR</sequence>
<reference evidence="2" key="1">
    <citation type="submission" date="2020-11" db="EMBL/GenBank/DDBJ databases">
        <title>Nocardioides sp. nov., isolated from Soil of Cynanchum wilfordii Hemsley rhizosphere.</title>
        <authorList>
            <person name="Lee J.-S."/>
            <person name="Suh M.K."/>
            <person name="Kim J.-S."/>
        </authorList>
    </citation>
    <scope>NUCLEOTIDE SEQUENCE</scope>
    <source>
        <strain evidence="2">KCTC 19275</strain>
    </source>
</reference>
<gene>
    <name evidence="2" type="ORF">ISU07_21540</name>
</gene>
<keyword evidence="1" id="KW-0472">Membrane</keyword>
<protein>
    <submittedName>
        <fullName evidence="2">Uncharacterized protein</fullName>
    </submittedName>
</protein>
<keyword evidence="1" id="KW-1133">Transmembrane helix</keyword>
<evidence type="ECO:0000313" key="2">
    <source>
        <dbReference type="EMBL" id="MBF4765723.1"/>
    </source>
</evidence>
<keyword evidence="3" id="KW-1185">Reference proteome</keyword>
<feature type="transmembrane region" description="Helical" evidence="1">
    <location>
        <begin position="34"/>
        <end position="58"/>
    </location>
</feature>
<proteinExistence type="predicted"/>
<name>A0A930VFP6_9ACTN</name>
<comment type="caution">
    <text evidence="2">The sequence shown here is derived from an EMBL/GenBank/DDBJ whole genome shotgun (WGS) entry which is preliminary data.</text>
</comment>
<dbReference type="Proteomes" id="UP000640489">
    <property type="component" value="Unassembled WGS sequence"/>
</dbReference>
<evidence type="ECO:0000256" key="1">
    <source>
        <dbReference type="SAM" id="Phobius"/>
    </source>
</evidence>
<organism evidence="2 3">
    <name type="scientific">Nocardioides islandensis</name>
    <dbReference type="NCBI Taxonomy" id="433663"/>
    <lineage>
        <taxon>Bacteria</taxon>
        <taxon>Bacillati</taxon>
        <taxon>Actinomycetota</taxon>
        <taxon>Actinomycetes</taxon>
        <taxon>Propionibacteriales</taxon>
        <taxon>Nocardioidaceae</taxon>
        <taxon>Nocardioides</taxon>
    </lineage>
</organism>
<feature type="transmembrane region" description="Helical" evidence="1">
    <location>
        <begin position="109"/>
        <end position="127"/>
    </location>
</feature>
<evidence type="ECO:0000313" key="3">
    <source>
        <dbReference type="Proteomes" id="UP000640489"/>
    </source>
</evidence>
<accession>A0A930VFP6</accession>
<keyword evidence="1" id="KW-0812">Transmembrane</keyword>
<feature type="transmembrane region" description="Helical" evidence="1">
    <location>
        <begin position="70"/>
        <end position="89"/>
    </location>
</feature>
<dbReference type="EMBL" id="JADKPN010000018">
    <property type="protein sequence ID" value="MBF4765723.1"/>
    <property type="molecule type" value="Genomic_DNA"/>
</dbReference>